<evidence type="ECO:0008006" key="4">
    <source>
        <dbReference type="Google" id="ProtNLM"/>
    </source>
</evidence>
<dbReference type="Proteomes" id="UP000199496">
    <property type="component" value="Unassembled WGS sequence"/>
</dbReference>
<protein>
    <recommendedName>
        <fullName evidence="4">DUF2059 domain-containing protein</fullName>
    </recommendedName>
</protein>
<dbReference type="EMBL" id="FOFO01000005">
    <property type="protein sequence ID" value="SEP76886.1"/>
    <property type="molecule type" value="Genomic_DNA"/>
</dbReference>
<proteinExistence type="predicted"/>
<evidence type="ECO:0000313" key="2">
    <source>
        <dbReference type="EMBL" id="SEP76886.1"/>
    </source>
</evidence>
<dbReference type="AlphaFoldDB" id="A0A1H9AJF4"/>
<feature type="signal peptide" evidence="1">
    <location>
        <begin position="1"/>
        <end position="21"/>
    </location>
</feature>
<sequence>MLRSIAVLASLFFLLTGQVLAMNLTASDIERFMATYQQILPHIDEEDFEDDDEDDELKFLDIQAMQGEFMAVLAGNQEAERIIRSNGYPTVATFATQSAHILRAYIAHTSMVALDEFQAALQDMPAEEREALMAMPFFQSLQNTRAQMAEVPSAEIRAVLPYMEQLDMLFAMGDADGDDFD</sequence>
<reference evidence="2 3" key="1">
    <citation type="submission" date="2016-10" db="EMBL/GenBank/DDBJ databases">
        <authorList>
            <person name="de Groot N.N."/>
        </authorList>
    </citation>
    <scope>NUCLEOTIDE SEQUENCE [LARGE SCALE GENOMIC DNA]</scope>
    <source>
        <strain evidence="2 3">B7-7</strain>
    </source>
</reference>
<gene>
    <name evidence="2" type="ORF">SAMN05421693_105106</name>
</gene>
<feature type="chain" id="PRO_5011686230" description="DUF2059 domain-containing protein" evidence="1">
    <location>
        <begin position="22"/>
        <end position="181"/>
    </location>
</feature>
<dbReference type="RefSeq" id="WP_143339651.1">
    <property type="nucleotide sequence ID" value="NZ_FOFO01000005.1"/>
</dbReference>
<name>A0A1H9AJF4_9GAMM</name>
<organism evidence="2 3">
    <name type="scientific">Ectothiorhodospira magna</name>
    <dbReference type="NCBI Taxonomy" id="867345"/>
    <lineage>
        <taxon>Bacteria</taxon>
        <taxon>Pseudomonadati</taxon>
        <taxon>Pseudomonadota</taxon>
        <taxon>Gammaproteobacteria</taxon>
        <taxon>Chromatiales</taxon>
        <taxon>Ectothiorhodospiraceae</taxon>
        <taxon>Ectothiorhodospira</taxon>
    </lineage>
</organism>
<accession>A0A1H9AJF4</accession>
<evidence type="ECO:0000256" key="1">
    <source>
        <dbReference type="SAM" id="SignalP"/>
    </source>
</evidence>
<evidence type="ECO:0000313" key="3">
    <source>
        <dbReference type="Proteomes" id="UP000199496"/>
    </source>
</evidence>
<keyword evidence="1" id="KW-0732">Signal</keyword>
<keyword evidence="3" id="KW-1185">Reference proteome</keyword>
<dbReference type="OrthoDB" id="5801217at2"/>